<evidence type="ECO:0000313" key="1">
    <source>
        <dbReference type="EMBL" id="SUZ28054.1"/>
    </source>
</evidence>
<comment type="caution">
    <text evidence="1">The sequence shown here is derived from an EMBL/GenBank/DDBJ whole genome shotgun (WGS) entry which is preliminary data.</text>
</comment>
<keyword evidence="2" id="KW-1185">Reference proteome</keyword>
<accession>A0AA46C8D4</accession>
<proteinExistence type="predicted"/>
<dbReference type="AlphaFoldDB" id="A0AA46C8D4"/>
<evidence type="ECO:0000313" key="2">
    <source>
        <dbReference type="Proteomes" id="UP000254168"/>
    </source>
</evidence>
<dbReference type="EMBL" id="UIHB01000002">
    <property type="protein sequence ID" value="SUZ28054.1"/>
    <property type="molecule type" value="Genomic_DNA"/>
</dbReference>
<dbReference type="Proteomes" id="UP000254168">
    <property type="component" value="Unassembled WGS sequence"/>
</dbReference>
<protein>
    <submittedName>
        <fullName evidence="1">Uncharacterized protein</fullName>
    </submittedName>
</protein>
<dbReference type="RefSeq" id="WP_039446065.1">
    <property type="nucleotide sequence ID" value="NZ_LR994544.1"/>
</dbReference>
<reference evidence="1 2" key="1">
    <citation type="submission" date="2018-06" db="EMBL/GenBank/DDBJ databases">
        <authorList>
            <person name="Pothier F. J."/>
        </authorList>
    </citation>
    <scope>NUCLEOTIDE SEQUENCE [LARGE SCALE GENOMIC DNA]</scope>
    <source>
        <strain evidence="1 2">CPBF 424</strain>
    </source>
</reference>
<sequence>MRFIKTTPAQVEALKKQAKRIQRNGGGKHADLLNRVARSAGYDHWHHVCLCLTETEQIKGSRQLLPEVEAIIQSALAGKGKIVVTGPEALASRQFVLFATEDGDAWLLDPEEDKALCLVWHGERQEVVIQDLPMQIKILWHGDFELNGPFFAVRTDHPGVGSRYIGGYPLDTLRETLERVRSADKRIEQIFGREDVVAITPEIIRQLVGQRWEEATLLEAVRAGAQYSPSRNTVLYPAVFGEEE</sequence>
<organism evidence="1 2">
    <name type="scientific">Xanthomonas euroxanthea</name>
    <dbReference type="NCBI Taxonomy" id="2259622"/>
    <lineage>
        <taxon>Bacteria</taxon>
        <taxon>Pseudomonadati</taxon>
        <taxon>Pseudomonadota</taxon>
        <taxon>Gammaproteobacteria</taxon>
        <taxon>Lysobacterales</taxon>
        <taxon>Lysobacteraceae</taxon>
        <taxon>Xanthomonas</taxon>
    </lineage>
</organism>
<name>A0AA46C8D4_9XANT</name>
<gene>
    <name evidence="1" type="ORF">CPBF424_18560</name>
</gene>